<sequence length="81" mass="9818">MVYDPEDRDYVYLPSGKPSEKGGWLILAIGLLATASYLAYLRWTWDRWRNQAERWRHRRPVPRLGKRQDPWRPEHRDDSLP</sequence>
<evidence type="ECO:0000256" key="1">
    <source>
        <dbReference type="SAM" id="Phobius"/>
    </source>
</evidence>
<dbReference type="Proteomes" id="UP000319927">
    <property type="component" value="Unassembled WGS sequence"/>
</dbReference>
<accession>A0A561WGF9</accession>
<dbReference type="OrthoDB" id="3392781at2"/>
<comment type="caution">
    <text evidence="2">The sequence shown here is derived from an EMBL/GenBank/DDBJ whole genome shotgun (WGS) entry which is preliminary data.</text>
</comment>
<dbReference type="RefSeq" id="WP_154941339.1">
    <property type="nucleotide sequence ID" value="NZ_VIXA01000002.1"/>
</dbReference>
<keyword evidence="1" id="KW-0812">Transmembrane</keyword>
<keyword evidence="3" id="KW-1185">Reference proteome</keyword>
<organism evidence="2 3">
    <name type="scientific">Micromonospora palomenae</name>
    <dbReference type="NCBI Taxonomy" id="1461247"/>
    <lineage>
        <taxon>Bacteria</taxon>
        <taxon>Bacillati</taxon>
        <taxon>Actinomycetota</taxon>
        <taxon>Actinomycetes</taxon>
        <taxon>Micromonosporales</taxon>
        <taxon>Micromonosporaceae</taxon>
        <taxon>Micromonospora</taxon>
    </lineage>
</organism>
<feature type="transmembrane region" description="Helical" evidence="1">
    <location>
        <begin position="22"/>
        <end position="41"/>
    </location>
</feature>
<dbReference type="AlphaFoldDB" id="A0A561WGF9"/>
<keyword evidence="1" id="KW-1133">Transmembrane helix</keyword>
<proteinExistence type="predicted"/>
<reference evidence="2 3" key="1">
    <citation type="submission" date="2019-06" db="EMBL/GenBank/DDBJ databases">
        <title>Sequencing the genomes of 1000 actinobacteria strains.</title>
        <authorList>
            <person name="Klenk H.-P."/>
        </authorList>
    </citation>
    <scope>NUCLEOTIDE SEQUENCE [LARGE SCALE GENOMIC DNA]</scope>
    <source>
        <strain evidence="2 3">DSM 102131</strain>
    </source>
</reference>
<evidence type="ECO:0000313" key="3">
    <source>
        <dbReference type="Proteomes" id="UP000319927"/>
    </source>
</evidence>
<gene>
    <name evidence="2" type="ORF">FHX75_121462</name>
</gene>
<keyword evidence="1" id="KW-0472">Membrane</keyword>
<evidence type="ECO:0000313" key="2">
    <source>
        <dbReference type="EMBL" id="TWG22918.1"/>
    </source>
</evidence>
<protein>
    <submittedName>
        <fullName evidence="2">Uncharacterized protein</fullName>
    </submittedName>
</protein>
<dbReference type="EMBL" id="VIXA01000002">
    <property type="protein sequence ID" value="TWG22918.1"/>
    <property type="molecule type" value="Genomic_DNA"/>
</dbReference>
<name>A0A561WGF9_9ACTN</name>